<evidence type="ECO:0000313" key="3">
    <source>
        <dbReference type="EMBL" id="CAB4901917.1"/>
    </source>
</evidence>
<dbReference type="InterPro" id="IPR052553">
    <property type="entry name" value="CbiG_hydrolase"/>
</dbReference>
<dbReference type="InterPro" id="IPR002750">
    <property type="entry name" value="CobE/GbiG_C"/>
</dbReference>
<feature type="region of interest" description="Disordered" evidence="1">
    <location>
        <begin position="100"/>
        <end position="205"/>
    </location>
</feature>
<dbReference type="PANTHER" id="PTHR37477:SF1">
    <property type="entry name" value="COBALT-PRECORRIN-5A HYDROLASE"/>
    <property type="match status" value="1"/>
</dbReference>
<dbReference type="InterPro" id="IPR036518">
    <property type="entry name" value="CobE/GbiG_C_sf"/>
</dbReference>
<gene>
    <name evidence="3" type="ORF">UFOPK3564_00626</name>
</gene>
<dbReference type="AlphaFoldDB" id="A0A6J7G1Y9"/>
<evidence type="ECO:0000259" key="2">
    <source>
        <dbReference type="Pfam" id="PF01890"/>
    </source>
</evidence>
<dbReference type="EMBL" id="CAFBMK010000022">
    <property type="protein sequence ID" value="CAB4901917.1"/>
    <property type="molecule type" value="Genomic_DNA"/>
</dbReference>
<protein>
    <submittedName>
        <fullName evidence="3">Unannotated protein</fullName>
    </submittedName>
</protein>
<name>A0A6J7G1Y9_9ZZZZ</name>
<accession>A0A6J7G1Y9</accession>
<evidence type="ECO:0000256" key="1">
    <source>
        <dbReference type="SAM" id="MobiDB-lite"/>
    </source>
</evidence>
<dbReference type="SUPFAM" id="SSF159664">
    <property type="entry name" value="CobE/GbiG C-terminal domain-like"/>
    <property type="match status" value="1"/>
</dbReference>
<dbReference type="Pfam" id="PF01890">
    <property type="entry name" value="CbiG_C"/>
    <property type="match status" value="1"/>
</dbReference>
<feature type="compositionally biased region" description="Basic and acidic residues" evidence="1">
    <location>
        <begin position="129"/>
        <end position="143"/>
    </location>
</feature>
<dbReference type="PANTHER" id="PTHR37477">
    <property type="entry name" value="COBALT-PRECORRIN-5A HYDROLASE"/>
    <property type="match status" value="1"/>
</dbReference>
<feature type="domain" description="CobE/GbiG C-terminal" evidence="2">
    <location>
        <begin position="2"/>
        <end position="99"/>
    </location>
</feature>
<proteinExistence type="predicted"/>
<dbReference type="GO" id="GO:0009236">
    <property type="term" value="P:cobalamin biosynthetic process"/>
    <property type="evidence" value="ECO:0007669"/>
    <property type="project" value="InterPro"/>
</dbReference>
<sequence length="205" mass="20166">MVLGVGASRGCPASELAALVDDALSAAGAVREQVVLVASADVKADEPAILALAAALGVPTRFFPAHELAGVPVPTPSAIVAGHVGTPSVAEAAALLAAGERAPTDPVDAGEGRRGPGTGGPASATDAAPGDRHTTPGDRRAAPGDRLAAPARLVATKRRSAHATCAIATTAPARRSTADVAPARQVPTAPPAPERPDTPNEVPLP</sequence>
<reference evidence="3" key="1">
    <citation type="submission" date="2020-05" db="EMBL/GenBank/DDBJ databases">
        <authorList>
            <person name="Chiriac C."/>
            <person name="Salcher M."/>
            <person name="Ghai R."/>
            <person name="Kavagutti S V."/>
        </authorList>
    </citation>
    <scope>NUCLEOTIDE SEQUENCE</scope>
</reference>
<organism evidence="3">
    <name type="scientific">freshwater metagenome</name>
    <dbReference type="NCBI Taxonomy" id="449393"/>
    <lineage>
        <taxon>unclassified sequences</taxon>
        <taxon>metagenomes</taxon>
        <taxon>ecological metagenomes</taxon>
    </lineage>
</organism>
<dbReference type="Gene3D" id="3.30.420.180">
    <property type="entry name" value="CobE/GbiG C-terminal domain"/>
    <property type="match status" value="1"/>
</dbReference>